<evidence type="ECO:0000256" key="2">
    <source>
        <dbReference type="ARBA" id="ARBA00022759"/>
    </source>
</evidence>
<accession>A0A1G5QRL1</accession>
<name>A0A1G5QRL1_PHOLU</name>
<keyword evidence="4" id="KW-0378">Hydrolase</keyword>
<dbReference type="GO" id="GO:0016787">
    <property type="term" value="F:hydrolase activity"/>
    <property type="evidence" value="ECO:0007669"/>
    <property type="project" value="UniProtKB-KW"/>
</dbReference>
<evidence type="ECO:0000256" key="4">
    <source>
        <dbReference type="ARBA" id="ARBA00022801"/>
    </source>
</evidence>
<keyword evidence="8" id="KW-1185">Reference proteome</keyword>
<dbReference type="InterPro" id="IPR011335">
    <property type="entry name" value="Restrct_endonuc-II-like"/>
</dbReference>
<dbReference type="Pfam" id="PF03852">
    <property type="entry name" value="Vsr"/>
    <property type="match status" value="1"/>
</dbReference>
<organism evidence="7 8">
    <name type="scientific">Photorhabdus luminescens</name>
    <name type="common">Xenorhabdus luminescens</name>
    <dbReference type="NCBI Taxonomy" id="29488"/>
    <lineage>
        <taxon>Bacteria</taxon>
        <taxon>Pseudomonadati</taxon>
        <taxon>Pseudomonadota</taxon>
        <taxon>Gammaproteobacteria</taxon>
        <taxon>Enterobacterales</taxon>
        <taxon>Morganellaceae</taxon>
        <taxon>Photorhabdus</taxon>
    </lineage>
</organism>
<evidence type="ECO:0000256" key="5">
    <source>
        <dbReference type="ARBA" id="ARBA00023204"/>
    </source>
</evidence>
<evidence type="ECO:0000256" key="6">
    <source>
        <dbReference type="ARBA" id="ARBA00029466"/>
    </source>
</evidence>
<keyword evidence="5" id="KW-0234">DNA repair</keyword>
<proteinExistence type="inferred from homology"/>
<evidence type="ECO:0000256" key="1">
    <source>
        <dbReference type="ARBA" id="ARBA00022722"/>
    </source>
</evidence>
<keyword evidence="2 7" id="KW-0255">Endonuclease</keyword>
<dbReference type="Gene3D" id="3.40.960.10">
    <property type="entry name" value="VSR Endonuclease"/>
    <property type="match status" value="1"/>
</dbReference>
<keyword evidence="3" id="KW-0227">DNA damage</keyword>
<evidence type="ECO:0000313" key="7">
    <source>
        <dbReference type="EMBL" id="SCZ64382.1"/>
    </source>
</evidence>
<dbReference type="Proteomes" id="UP000183223">
    <property type="component" value="Unassembled WGS sequence"/>
</dbReference>
<dbReference type="AlphaFoldDB" id="A0A1G5QRL1"/>
<reference evidence="8" key="1">
    <citation type="submission" date="2016-10" db="EMBL/GenBank/DDBJ databases">
        <authorList>
            <person name="Varghese N."/>
            <person name="Submissions S."/>
        </authorList>
    </citation>
    <scope>NUCLEOTIDE SEQUENCE [LARGE SCALE GENOMIC DNA]</scope>
    <source>
        <strain evidence="8">ATCC 29999</strain>
    </source>
</reference>
<comment type="similarity">
    <text evidence="6">Belongs to the Vsr family.</text>
</comment>
<dbReference type="EMBL" id="FMWJ01000008">
    <property type="protein sequence ID" value="SCZ64382.1"/>
    <property type="molecule type" value="Genomic_DNA"/>
</dbReference>
<evidence type="ECO:0000313" key="8">
    <source>
        <dbReference type="Proteomes" id="UP000183223"/>
    </source>
</evidence>
<dbReference type="GO" id="GO:0006298">
    <property type="term" value="P:mismatch repair"/>
    <property type="evidence" value="ECO:0007669"/>
    <property type="project" value="InterPro"/>
</dbReference>
<dbReference type="SUPFAM" id="SSF52980">
    <property type="entry name" value="Restriction endonuclease-like"/>
    <property type="match status" value="1"/>
</dbReference>
<protein>
    <submittedName>
        <fullName evidence="7">T/G mismatch-specific endonuclease</fullName>
    </submittedName>
</protein>
<dbReference type="CDD" id="cd00221">
    <property type="entry name" value="Vsr"/>
    <property type="match status" value="1"/>
</dbReference>
<dbReference type="GO" id="GO:0004519">
    <property type="term" value="F:endonuclease activity"/>
    <property type="evidence" value="ECO:0007669"/>
    <property type="project" value="UniProtKB-KW"/>
</dbReference>
<evidence type="ECO:0000256" key="3">
    <source>
        <dbReference type="ARBA" id="ARBA00022763"/>
    </source>
</evidence>
<keyword evidence="1" id="KW-0540">Nuclease</keyword>
<dbReference type="InterPro" id="IPR004603">
    <property type="entry name" value="DNA_mismatch_endonuc_vsr"/>
</dbReference>
<dbReference type="NCBIfam" id="TIGR00632">
    <property type="entry name" value="vsr"/>
    <property type="match status" value="1"/>
</dbReference>
<gene>
    <name evidence="7" type="ORF">SAMN02982990_02207</name>
</gene>
<sequence length="148" mass="17499">MQNVLSKNNKAEILIRKSIFRLGIRYRLHDNRLPGCPDIVIPKHKTVIFINGCLWHGHNCKRGAIPKTNIKYWTEKIKRNKERDFENIMDLFLLNWRVITIWECSFRGLGKDNINILASECYRFLISGERYLELDSSFKSLIYKAKSP</sequence>